<dbReference type="OrthoDB" id="122135at2"/>
<dbReference type="EMBL" id="CP038267">
    <property type="protein sequence ID" value="QBR92821.1"/>
    <property type="molecule type" value="Genomic_DNA"/>
</dbReference>
<proteinExistence type="predicted"/>
<dbReference type="GO" id="GO:0006950">
    <property type="term" value="P:response to stress"/>
    <property type="evidence" value="ECO:0007669"/>
    <property type="project" value="TreeGrafter"/>
</dbReference>
<dbReference type="InterPro" id="IPR000835">
    <property type="entry name" value="HTH_MarR-typ"/>
</dbReference>
<keyword evidence="6" id="KW-1185">Reference proteome</keyword>
<dbReference type="SMART" id="SM00347">
    <property type="entry name" value="HTH_MARR"/>
    <property type="match status" value="1"/>
</dbReference>
<evidence type="ECO:0000259" key="4">
    <source>
        <dbReference type="PROSITE" id="PS50995"/>
    </source>
</evidence>
<evidence type="ECO:0000256" key="1">
    <source>
        <dbReference type="ARBA" id="ARBA00023015"/>
    </source>
</evidence>
<evidence type="ECO:0000313" key="6">
    <source>
        <dbReference type="Proteomes" id="UP000294894"/>
    </source>
</evidence>
<protein>
    <submittedName>
        <fullName evidence="5">MarR family transcriptional regulator</fullName>
    </submittedName>
</protein>
<evidence type="ECO:0000256" key="3">
    <source>
        <dbReference type="ARBA" id="ARBA00023163"/>
    </source>
</evidence>
<dbReference type="GO" id="GO:0003677">
    <property type="term" value="F:DNA binding"/>
    <property type="evidence" value="ECO:0007669"/>
    <property type="project" value="UniProtKB-KW"/>
</dbReference>
<dbReference type="PANTHER" id="PTHR33164:SF43">
    <property type="entry name" value="HTH-TYPE TRANSCRIPTIONAL REPRESSOR YETL"/>
    <property type="match status" value="1"/>
</dbReference>
<dbReference type="AlphaFoldDB" id="A0A4P7GM47"/>
<evidence type="ECO:0000313" key="5">
    <source>
        <dbReference type="EMBL" id="QBR92821.1"/>
    </source>
</evidence>
<dbReference type="InterPro" id="IPR023187">
    <property type="entry name" value="Tscrpt_reg_MarR-type_CS"/>
</dbReference>
<keyword evidence="1" id="KW-0805">Transcription regulation</keyword>
<feature type="domain" description="HTH marR-type" evidence="4">
    <location>
        <begin position="9"/>
        <end position="150"/>
    </location>
</feature>
<evidence type="ECO:0000256" key="2">
    <source>
        <dbReference type="ARBA" id="ARBA00023125"/>
    </source>
</evidence>
<dbReference type="KEGG" id="noy:EXE57_11455"/>
<dbReference type="InterPro" id="IPR039422">
    <property type="entry name" value="MarR/SlyA-like"/>
</dbReference>
<keyword evidence="2" id="KW-0238">DNA-binding</keyword>
<dbReference type="Gene3D" id="1.10.10.10">
    <property type="entry name" value="Winged helix-like DNA-binding domain superfamily/Winged helix DNA-binding domain"/>
    <property type="match status" value="1"/>
</dbReference>
<keyword evidence="3" id="KW-0804">Transcription</keyword>
<dbReference type="PANTHER" id="PTHR33164">
    <property type="entry name" value="TRANSCRIPTIONAL REGULATOR, MARR FAMILY"/>
    <property type="match status" value="1"/>
</dbReference>
<dbReference type="PROSITE" id="PS50995">
    <property type="entry name" value="HTH_MARR_2"/>
    <property type="match status" value="1"/>
</dbReference>
<dbReference type="Pfam" id="PF12802">
    <property type="entry name" value="MarR_2"/>
    <property type="match status" value="1"/>
</dbReference>
<dbReference type="PROSITE" id="PS01117">
    <property type="entry name" value="HTH_MARR_1"/>
    <property type="match status" value="1"/>
</dbReference>
<accession>A0A4P7GM47</accession>
<dbReference type="GO" id="GO:0003700">
    <property type="term" value="F:DNA-binding transcription factor activity"/>
    <property type="evidence" value="ECO:0007669"/>
    <property type="project" value="InterPro"/>
</dbReference>
<gene>
    <name evidence="5" type="ORF">EXE57_11455</name>
</gene>
<organism evidence="5 6">
    <name type="scientific">Nocardioides euryhalodurans</name>
    <dbReference type="NCBI Taxonomy" id="2518370"/>
    <lineage>
        <taxon>Bacteria</taxon>
        <taxon>Bacillati</taxon>
        <taxon>Actinomycetota</taxon>
        <taxon>Actinomycetes</taxon>
        <taxon>Propionibacteriales</taxon>
        <taxon>Nocardioidaceae</taxon>
        <taxon>Nocardioides</taxon>
    </lineage>
</organism>
<name>A0A4P7GM47_9ACTN</name>
<dbReference type="SUPFAM" id="SSF46785">
    <property type="entry name" value="Winged helix' DNA-binding domain"/>
    <property type="match status" value="1"/>
</dbReference>
<dbReference type="InterPro" id="IPR036388">
    <property type="entry name" value="WH-like_DNA-bd_sf"/>
</dbReference>
<dbReference type="Proteomes" id="UP000294894">
    <property type="component" value="Chromosome"/>
</dbReference>
<reference evidence="5 6" key="1">
    <citation type="submission" date="2019-03" db="EMBL/GenBank/DDBJ databases">
        <title>Three New Species of Nocardioides, Nocardioides euryhalodurans sp. nov., Nocardioides seonyuensis sp. nov. and Nocardioides eburneoflavus sp. nov., Iolated from Soil.</title>
        <authorList>
            <person name="Roh S.G."/>
            <person name="Lee C."/>
            <person name="Kim M.-K."/>
            <person name="Kim S.B."/>
        </authorList>
    </citation>
    <scope>NUCLEOTIDE SEQUENCE [LARGE SCALE GENOMIC DNA]</scope>
    <source>
        <strain evidence="5 6">MMS17-SY117</strain>
    </source>
</reference>
<dbReference type="InterPro" id="IPR036390">
    <property type="entry name" value="WH_DNA-bd_sf"/>
</dbReference>
<sequence>MTGVKDDLPDHLLALLGRVMDDFRVDLHAASTGAAGARRPAPVRGLRSSQLRLLSLTPVDGMRVTDLAARVGMTKQALGEFANDLEERGLLETVRDPADRRVRILRPTLRGRQAVEAGEQMIGEVEARWRERLGPRKWDQLRALLVEAHEAWPGAAGA</sequence>
<dbReference type="RefSeq" id="WP_135077618.1">
    <property type="nucleotide sequence ID" value="NZ_CP038267.1"/>
</dbReference>